<accession>A0A146LN38</accession>
<reference evidence="1" key="1">
    <citation type="journal article" date="2016" name="Gigascience">
        <title>De novo construction of an expanded transcriptome assembly for the western tarnished plant bug, Lygus hesperus.</title>
        <authorList>
            <person name="Tassone E.E."/>
            <person name="Geib S.M."/>
            <person name="Hall B."/>
            <person name="Fabrick J.A."/>
            <person name="Brent C.S."/>
            <person name="Hull J.J."/>
        </authorList>
    </citation>
    <scope>NUCLEOTIDE SEQUENCE</scope>
</reference>
<gene>
    <name evidence="1" type="ORF">g.73359</name>
</gene>
<proteinExistence type="predicted"/>
<organism evidence="1">
    <name type="scientific">Lygus hesperus</name>
    <name type="common">Western plant bug</name>
    <dbReference type="NCBI Taxonomy" id="30085"/>
    <lineage>
        <taxon>Eukaryota</taxon>
        <taxon>Metazoa</taxon>
        <taxon>Ecdysozoa</taxon>
        <taxon>Arthropoda</taxon>
        <taxon>Hexapoda</taxon>
        <taxon>Insecta</taxon>
        <taxon>Pterygota</taxon>
        <taxon>Neoptera</taxon>
        <taxon>Paraneoptera</taxon>
        <taxon>Hemiptera</taxon>
        <taxon>Heteroptera</taxon>
        <taxon>Panheteroptera</taxon>
        <taxon>Cimicomorpha</taxon>
        <taxon>Miridae</taxon>
        <taxon>Mirini</taxon>
        <taxon>Lygus</taxon>
    </lineage>
</organism>
<name>A0A146LN38_LYGHE</name>
<protein>
    <submittedName>
        <fullName evidence="1">Uncharacterized protein</fullName>
    </submittedName>
</protein>
<dbReference type="EMBL" id="GDHC01009288">
    <property type="protein sequence ID" value="JAQ09341.1"/>
    <property type="molecule type" value="Transcribed_RNA"/>
</dbReference>
<feature type="non-terminal residue" evidence="1">
    <location>
        <position position="1"/>
    </location>
</feature>
<sequence>YWLPTMKGEENPFFHGCKKKICTWMGRKPPSNVENSAIGYRWRIGTSNVGANHRCSTLMAAGFVDPPLADSQGTLFGALQQSIKGRPSNENFFMDILSSF</sequence>
<dbReference type="AlphaFoldDB" id="A0A146LN38"/>
<evidence type="ECO:0000313" key="1">
    <source>
        <dbReference type="EMBL" id="JAQ09341.1"/>
    </source>
</evidence>